<dbReference type="OrthoDB" id="5464538at2"/>
<dbReference type="InterPro" id="IPR055259">
    <property type="entry name" value="YkvP/CgeB_Glyco_trans-like"/>
</dbReference>
<dbReference type="RefSeq" id="WP_126377741.1">
    <property type="nucleotide sequence ID" value="NZ_AP017378.1"/>
</dbReference>
<gene>
    <name evidence="2" type="ORF">DFE_1274</name>
</gene>
<reference evidence="2 3" key="1">
    <citation type="journal article" date="2018" name="Sci. Adv.">
        <title>Multi-heme cytochromes provide a pathway for survival in energy-limited environments.</title>
        <authorList>
            <person name="Deng X."/>
            <person name="Dohmae N."/>
            <person name="Nealson K.H."/>
            <person name="Hashimoto K."/>
            <person name="Okamoto A."/>
        </authorList>
    </citation>
    <scope>NUCLEOTIDE SEQUENCE [LARGE SCALE GENOMIC DNA]</scope>
    <source>
        <strain evidence="2 3">IS5</strain>
    </source>
</reference>
<organism evidence="2 3">
    <name type="scientific">Desulfovibrio ferrophilus</name>
    <dbReference type="NCBI Taxonomy" id="241368"/>
    <lineage>
        <taxon>Bacteria</taxon>
        <taxon>Pseudomonadati</taxon>
        <taxon>Thermodesulfobacteriota</taxon>
        <taxon>Desulfovibrionia</taxon>
        <taxon>Desulfovibrionales</taxon>
        <taxon>Desulfovibrionaceae</taxon>
        <taxon>Desulfovibrio</taxon>
    </lineage>
</organism>
<accession>A0A2Z6AXR0</accession>
<dbReference type="Proteomes" id="UP000269883">
    <property type="component" value="Chromosome"/>
</dbReference>
<keyword evidence="3" id="KW-1185">Reference proteome</keyword>
<dbReference type="Pfam" id="PF13524">
    <property type="entry name" value="Glyco_trans_1_2"/>
    <property type="match status" value="1"/>
</dbReference>
<protein>
    <recommendedName>
        <fullName evidence="1">Spore protein YkvP/CgeB glycosyl transferase-like domain-containing protein</fullName>
    </recommendedName>
</protein>
<feature type="domain" description="Spore protein YkvP/CgeB glycosyl transferase-like" evidence="1">
    <location>
        <begin position="168"/>
        <end position="273"/>
    </location>
</feature>
<dbReference type="KEGG" id="dfl:DFE_1274"/>
<evidence type="ECO:0000313" key="3">
    <source>
        <dbReference type="Proteomes" id="UP000269883"/>
    </source>
</evidence>
<proteinExistence type="predicted"/>
<dbReference type="SUPFAM" id="SSF53756">
    <property type="entry name" value="UDP-Glycosyltransferase/glycogen phosphorylase"/>
    <property type="match status" value="1"/>
</dbReference>
<evidence type="ECO:0000313" key="2">
    <source>
        <dbReference type="EMBL" id="BBD08000.1"/>
    </source>
</evidence>
<evidence type="ECO:0000259" key="1">
    <source>
        <dbReference type="Pfam" id="PF13524"/>
    </source>
</evidence>
<dbReference type="AlphaFoldDB" id="A0A2Z6AXR0"/>
<sequence>MRICVINAPVFCRAFKALGHETLDLRLSPGPQDIVAQLKSHDFEPDLLLEIELLSPRTILMGLGDLSCKKVFWSVDTHLNAWWHRAYGRMFDLVLTTQDSWIPVLEKLGLKEVHHLPWCGSRRAYKPWNERTSRMCFVGRITSARKVRKRMVDYLCREHGLDLVQDANFSEMMGHYDNAWVVPNESIFSEINFRLFEAASCGCLVLNQEVSSDIGRLFEPGREVEVYSTIVELDVLVRKHLANPEITRSKGRAAWARVQAEHLPRHRAERILELAESATGAEVGPAADSFAWESVFRLNEAGMFESDLGQAAAGIAVRSCSPCGIAALMRCLNWAGRKDEALPMAAKLVAKKLHSDSFEVNLTGSGLALRHGQWNLAKAFWLRHGQAGHFAKFEIPESPFRLWMLWAAECERHWISVRSGLCYDIRRGIPESAMDCLMEANEIEPGHLDVAERVDVVLARQGSGGDGFRLHVLSHLGLHRPEDWRLGLELAMINLRAMRLDEGLQELQLAQNAATDKGENNRFLQVLASRDPQGVLTSLLADELPGYLSR</sequence>
<dbReference type="EMBL" id="AP017378">
    <property type="protein sequence ID" value="BBD08000.1"/>
    <property type="molecule type" value="Genomic_DNA"/>
</dbReference>
<name>A0A2Z6AXR0_9BACT</name>